<protein>
    <submittedName>
        <fullName evidence="1">Uncharacterized protein</fullName>
    </submittedName>
</protein>
<proteinExistence type="predicted"/>
<reference evidence="1 2" key="1">
    <citation type="journal article" date="2018" name="Mol. Biol. Evol.">
        <title>Broad Genomic Sampling Reveals a Smut Pathogenic Ancestry of the Fungal Clade Ustilaginomycotina.</title>
        <authorList>
            <person name="Kijpornyongpan T."/>
            <person name="Mondo S.J."/>
            <person name="Barry K."/>
            <person name="Sandor L."/>
            <person name="Lee J."/>
            <person name="Lipzen A."/>
            <person name="Pangilinan J."/>
            <person name="LaButti K."/>
            <person name="Hainaut M."/>
            <person name="Henrissat B."/>
            <person name="Grigoriev I.V."/>
            <person name="Spatafora J.W."/>
            <person name="Aime M.C."/>
        </authorList>
    </citation>
    <scope>NUCLEOTIDE SEQUENCE [LARGE SCALE GENOMIC DNA]</scope>
    <source>
        <strain evidence="1 2">SA 807</strain>
    </source>
</reference>
<gene>
    <name evidence="1" type="ORF">IE53DRAFT_371101</name>
</gene>
<name>A0ACD0NPX0_9BASI</name>
<accession>A0ACD0NPX0</accession>
<organism evidence="1 2">
    <name type="scientific">Violaceomyces palustris</name>
    <dbReference type="NCBI Taxonomy" id="1673888"/>
    <lineage>
        <taxon>Eukaryota</taxon>
        <taxon>Fungi</taxon>
        <taxon>Dikarya</taxon>
        <taxon>Basidiomycota</taxon>
        <taxon>Ustilaginomycotina</taxon>
        <taxon>Ustilaginomycetes</taxon>
        <taxon>Violaceomycetales</taxon>
        <taxon>Violaceomycetaceae</taxon>
        <taxon>Violaceomyces</taxon>
    </lineage>
</organism>
<sequence length="357" mass="39839">MGEGPMGSFRIGLEETRSDRILIQEAVSKAEESDLVLVLTATGPEWETEGMDRKDLKLPRQQESLLERLSRAHQEKVVVFNLTGAPVEMDWALDRRLQAELLGKEEEDCFTIPTVVQMWFPGQEGGRAMADVLLGLGQAPASGRMSSTWPLRIQDHASYSEDSSSFPGTILRSTSSGGSGTSPTSVRVDYKEGKYTGYNHYLSSRSERRPLFWFGQGLGGYTRFQQRLVGTSGELTPSPGSQVVVEVEVENLGERGGKEVIQIYSILPCSAKDRGYTKLAAFETVRLQAKERKVVRLKLEQESFSSWQEQAKPDGWKVDKGKYTFSLSRSSDPDSEIERFTVEVGQSWRWGGLGHLE</sequence>
<dbReference type="Proteomes" id="UP000245626">
    <property type="component" value="Unassembled WGS sequence"/>
</dbReference>
<evidence type="ECO:0000313" key="2">
    <source>
        <dbReference type="Proteomes" id="UP000245626"/>
    </source>
</evidence>
<evidence type="ECO:0000313" key="1">
    <source>
        <dbReference type="EMBL" id="PWN47863.1"/>
    </source>
</evidence>
<dbReference type="EMBL" id="KZ820321">
    <property type="protein sequence ID" value="PWN47863.1"/>
    <property type="molecule type" value="Genomic_DNA"/>
</dbReference>
<keyword evidence="2" id="KW-1185">Reference proteome</keyword>